<dbReference type="InterPro" id="IPR021741">
    <property type="entry name" value="DUF3311"/>
</dbReference>
<comment type="caution">
    <text evidence="2">The sequence shown here is derived from an EMBL/GenBank/DDBJ whole genome shotgun (WGS) entry which is preliminary data.</text>
</comment>
<protein>
    <recommendedName>
        <fullName evidence="4">DUF3311 domain-containing protein</fullName>
    </recommendedName>
</protein>
<dbReference type="EMBL" id="MAXA01000238">
    <property type="protein sequence ID" value="OHV23916.1"/>
    <property type="molecule type" value="Genomic_DNA"/>
</dbReference>
<evidence type="ECO:0000313" key="3">
    <source>
        <dbReference type="Proteomes" id="UP000179769"/>
    </source>
</evidence>
<name>A0A1S1PRG3_9ACTN</name>
<keyword evidence="1" id="KW-1133">Transmembrane helix</keyword>
<evidence type="ECO:0008006" key="4">
    <source>
        <dbReference type="Google" id="ProtNLM"/>
    </source>
</evidence>
<proteinExistence type="predicted"/>
<keyword evidence="1" id="KW-0472">Membrane</keyword>
<dbReference type="OrthoDB" id="123261at2"/>
<sequence length="72" mass="7944">MPRGLVRAAVAVLLSAQVVALLLVGTYARVEPRVWGFPFFYWYTLVWLVAGAVSLAGATWLLRRTAGRPDAR</sequence>
<reference evidence="3" key="1">
    <citation type="submission" date="2016-07" db="EMBL/GenBank/DDBJ databases">
        <title>Frankia sp. NRRL B-16219 Genome sequencing.</title>
        <authorList>
            <person name="Ghodhbane-Gtari F."/>
            <person name="Swanson E."/>
            <person name="Gueddou A."/>
            <person name="Louati M."/>
            <person name="Nouioui I."/>
            <person name="Hezbri K."/>
            <person name="Abebe-Akele F."/>
            <person name="Simpson S."/>
            <person name="Morris K."/>
            <person name="Thomas K."/>
            <person name="Gtari M."/>
            <person name="Tisa L.S."/>
        </authorList>
    </citation>
    <scope>NUCLEOTIDE SEQUENCE [LARGE SCALE GENOMIC DNA]</scope>
    <source>
        <strain evidence="3">NRRL B-16219</strain>
    </source>
</reference>
<dbReference type="AlphaFoldDB" id="A0A1S1PRG3"/>
<dbReference type="Pfam" id="PF11755">
    <property type="entry name" value="DUF3311"/>
    <property type="match status" value="1"/>
</dbReference>
<evidence type="ECO:0000256" key="1">
    <source>
        <dbReference type="SAM" id="Phobius"/>
    </source>
</evidence>
<organism evidence="2 3">
    <name type="scientific">Parafrankia soli</name>
    <dbReference type="NCBI Taxonomy" id="2599596"/>
    <lineage>
        <taxon>Bacteria</taxon>
        <taxon>Bacillati</taxon>
        <taxon>Actinomycetota</taxon>
        <taxon>Actinomycetes</taxon>
        <taxon>Frankiales</taxon>
        <taxon>Frankiaceae</taxon>
        <taxon>Parafrankia</taxon>
    </lineage>
</organism>
<keyword evidence="3" id="KW-1185">Reference proteome</keyword>
<accession>A0A1S1PRG3</accession>
<evidence type="ECO:0000313" key="2">
    <source>
        <dbReference type="EMBL" id="OHV23916.1"/>
    </source>
</evidence>
<dbReference type="Proteomes" id="UP000179769">
    <property type="component" value="Unassembled WGS sequence"/>
</dbReference>
<feature type="transmembrane region" description="Helical" evidence="1">
    <location>
        <begin position="38"/>
        <end position="62"/>
    </location>
</feature>
<keyword evidence="1" id="KW-0812">Transmembrane</keyword>
<gene>
    <name evidence="2" type="ORF">BBK14_23900</name>
</gene>